<dbReference type="EMBL" id="JARKHS020011407">
    <property type="protein sequence ID" value="KAK8777848.1"/>
    <property type="molecule type" value="Genomic_DNA"/>
</dbReference>
<sequence length="295" mass="33744">MITELRKIQDTLHRAPNCYENADYFYQVLYLQGSIKPKEIALSGAGFLSLKRSLFVSFVDSVVPSKALGVFVKSICFVGDFFFYVHDIAPSLIIRPCAEVFRLYIAHQHKLLRSIVGPSVADVNFTDRVTMLQTIRLNLSRIVALKGRLDDVLGWSIMASVINFMFYSCVTVYIPFVETFSTDHHLLLVMYTISSCLDFIDVTDLSHGMISELRNLRQTLQRVPTSGETLAHFNQVIYLHRSIKPKKIAFSGSNFFWLNRPLVVSVCYSESFSQDKTNCIDVWMHDHLPTPHEQM</sequence>
<dbReference type="PANTHER" id="PTHR21421:SF29">
    <property type="entry name" value="GUSTATORY RECEPTOR 5A FOR TREHALOSE-RELATED"/>
    <property type="match status" value="1"/>
</dbReference>
<evidence type="ECO:0000256" key="2">
    <source>
        <dbReference type="ARBA" id="ARBA00022692"/>
    </source>
</evidence>
<dbReference type="GO" id="GO:0007606">
    <property type="term" value="P:sensory perception of chemical stimulus"/>
    <property type="evidence" value="ECO:0007669"/>
    <property type="project" value="TreeGrafter"/>
</dbReference>
<dbReference type="GO" id="GO:0016020">
    <property type="term" value="C:membrane"/>
    <property type="evidence" value="ECO:0007669"/>
    <property type="project" value="UniProtKB-SubCell"/>
</dbReference>
<evidence type="ECO:0008006" key="9">
    <source>
        <dbReference type="Google" id="ProtNLM"/>
    </source>
</evidence>
<name>A0AAQ4ETB8_AMBAM</name>
<keyword evidence="5" id="KW-0675">Receptor</keyword>
<dbReference type="PANTHER" id="PTHR21421">
    <property type="entry name" value="GUSTATORY RECEPTOR"/>
    <property type="match status" value="1"/>
</dbReference>
<evidence type="ECO:0000256" key="4">
    <source>
        <dbReference type="ARBA" id="ARBA00023136"/>
    </source>
</evidence>
<evidence type="ECO:0000256" key="3">
    <source>
        <dbReference type="ARBA" id="ARBA00022989"/>
    </source>
</evidence>
<feature type="transmembrane region" description="Helical" evidence="6">
    <location>
        <begin position="152"/>
        <end position="174"/>
    </location>
</feature>
<comment type="caution">
    <text evidence="7">The sequence shown here is derived from an EMBL/GenBank/DDBJ whole genome shotgun (WGS) entry which is preliminary data.</text>
</comment>
<evidence type="ECO:0000256" key="1">
    <source>
        <dbReference type="ARBA" id="ARBA00004141"/>
    </source>
</evidence>
<gene>
    <name evidence="7" type="ORF">V5799_020812</name>
</gene>
<dbReference type="AlphaFoldDB" id="A0AAQ4ETB8"/>
<dbReference type="GO" id="GO:0038023">
    <property type="term" value="F:signaling receptor activity"/>
    <property type="evidence" value="ECO:0007669"/>
    <property type="project" value="UniProtKB-ARBA"/>
</dbReference>
<proteinExistence type="predicted"/>
<keyword evidence="2 6" id="KW-0812">Transmembrane</keyword>
<keyword evidence="3 6" id="KW-1133">Transmembrane helix</keyword>
<evidence type="ECO:0000256" key="6">
    <source>
        <dbReference type="SAM" id="Phobius"/>
    </source>
</evidence>
<keyword evidence="8" id="KW-1185">Reference proteome</keyword>
<comment type="subcellular location">
    <subcellularLocation>
        <location evidence="1">Membrane</location>
        <topology evidence="1">Multi-pass membrane protein</topology>
    </subcellularLocation>
</comment>
<reference evidence="7 8" key="1">
    <citation type="journal article" date="2023" name="Arcadia Sci">
        <title>De novo assembly of a long-read Amblyomma americanum tick genome.</title>
        <authorList>
            <person name="Chou S."/>
            <person name="Poskanzer K.E."/>
            <person name="Rollins M."/>
            <person name="Thuy-Boun P.S."/>
        </authorList>
    </citation>
    <scope>NUCLEOTIDE SEQUENCE [LARGE SCALE GENOMIC DNA]</scope>
    <source>
        <strain evidence="7">F_SG_1</strain>
        <tissue evidence="7">Salivary glands</tissue>
    </source>
</reference>
<evidence type="ECO:0000313" key="7">
    <source>
        <dbReference type="EMBL" id="KAK8777848.1"/>
    </source>
</evidence>
<accession>A0AAQ4ETB8</accession>
<organism evidence="7 8">
    <name type="scientific">Amblyomma americanum</name>
    <name type="common">Lone star tick</name>
    <dbReference type="NCBI Taxonomy" id="6943"/>
    <lineage>
        <taxon>Eukaryota</taxon>
        <taxon>Metazoa</taxon>
        <taxon>Ecdysozoa</taxon>
        <taxon>Arthropoda</taxon>
        <taxon>Chelicerata</taxon>
        <taxon>Arachnida</taxon>
        <taxon>Acari</taxon>
        <taxon>Parasitiformes</taxon>
        <taxon>Ixodida</taxon>
        <taxon>Ixodoidea</taxon>
        <taxon>Ixodidae</taxon>
        <taxon>Amblyomminae</taxon>
        <taxon>Amblyomma</taxon>
    </lineage>
</organism>
<dbReference type="GO" id="GO:0051606">
    <property type="term" value="P:detection of stimulus"/>
    <property type="evidence" value="ECO:0007669"/>
    <property type="project" value="UniProtKB-ARBA"/>
</dbReference>
<evidence type="ECO:0000313" key="8">
    <source>
        <dbReference type="Proteomes" id="UP001321473"/>
    </source>
</evidence>
<protein>
    <recommendedName>
        <fullName evidence="9">Gustatory receptor</fullName>
    </recommendedName>
</protein>
<evidence type="ECO:0000256" key="5">
    <source>
        <dbReference type="ARBA" id="ARBA00023170"/>
    </source>
</evidence>
<keyword evidence="4 6" id="KW-0472">Membrane</keyword>
<dbReference type="Proteomes" id="UP001321473">
    <property type="component" value="Unassembled WGS sequence"/>
</dbReference>